<dbReference type="Gene3D" id="3.40.630.30">
    <property type="match status" value="1"/>
</dbReference>
<dbReference type="InterPro" id="IPR000182">
    <property type="entry name" value="GNAT_dom"/>
</dbReference>
<name>A0A150LVY3_9BACL</name>
<protein>
    <submittedName>
        <fullName evidence="2">Ribosomal-protein-alanine acetyltransferase</fullName>
        <ecNumber evidence="2">2.3.1.128</ecNumber>
    </submittedName>
</protein>
<sequence length="166" mass="19325">MWNIRPATPNDAEGILFHTKTILETSPFMLTTPDEFMMTVERQRQWIIDQQQSGNLILVAEENRKIIGLLNTQRGKKQRLRHIVSFGISLQEAYCNQGIGSQLIQHMIEWAKKEGIEKITLNVMASNERAIHVYKKFGFQQEGYLRRQLKLEDGTYVDDIIMSLFL</sequence>
<proteinExistence type="predicted"/>
<dbReference type="InterPro" id="IPR016181">
    <property type="entry name" value="Acyl_CoA_acyltransferase"/>
</dbReference>
<evidence type="ECO:0000313" key="2">
    <source>
        <dbReference type="EMBL" id="KYD16455.1"/>
    </source>
</evidence>
<dbReference type="eggNOG" id="COG1247">
    <property type="taxonomic scope" value="Bacteria"/>
</dbReference>
<comment type="caution">
    <text evidence="2">The sequence shown here is derived from an EMBL/GenBank/DDBJ whole genome shotgun (WGS) entry which is preliminary data.</text>
</comment>
<dbReference type="Proteomes" id="UP000075455">
    <property type="component" value="Unassembled WGS sequence"/>
</dbReference>
<dbReference type="PROSITE" id="PS51186">
    <property type="entry name" value="GNAT"/>
    <property type="match status" value="1"/>
</dbReference>
<dbReference type="Pfam" id="PF00583">
    <property type="entry name" value="Acetyltransf_1"/>
    <property type="match status" value="1"/>
</dbReference>
<accession>A0A150LVY3</accession>
<dbReference type="PATRIC" id="fig|81408.3.peg.2980"/>
<evidence type="ECO:0000259" key="1">
    <source>
        <dbReference type="PROSITE" id="PS51186"/>
    </source>
</evidence>
<evidence type="ECO:0000313" key="3">
    <source>
        <dbReference type="Proteomes" id="UP000075455"/>
    </source>
</evidence>
<dbReference type="PANTHER" id="PTHR43415">
    <property type="entry name" value="SPERMIDINE N(1)-ACETYLTRANSFERASE"/>
    <property type="match status" value="1"/>
</dbReference>
<reference evidence="2 3" key="1">
    <citation type="submission" date="2016-01" db="EMBL/GenBank/DDBJ databases">
        <title>Draft Genome Sequences of Seven Thermophilic Sporeformers Isolated from Foods.</title>
        <authorList>
            <person name="Berendsen E.M."/>
            <person name="Wells-Bennik M.H."/>
            <person name="Krawcyk A.O."/>
            <person name="De Jong A."/>
            <person name="Holsappel S."/>
            <person name="Eijlander R.T."/>
            <person name="Kuipers O.P."/>
        </authorList>
    </citation>
    <scope>NUCLEOTIDE SEQUENCE [LARGE SCALE GENOMIC DNA]</scope>
    <source>
        <strain evidence="2 3">B4119</strain>
    </source>
</reference>
<dbReference type="CDD" id="cd04301">
    <property type="entry name" value="NAT_SF"/>
    <property type="match status" value="1"/>
</dbReference>
<dbReference type="GO" id="GO:0016747">
    <property type="term" value="F:acyltransferase activity, transferring groups other than amino-acyl groups"/>
    <property type="evidence" value="ECO:0007669"/>
    <property type="project" value="InterPro"/>
</dbReference>
<organism evidence="2 3">
    <name type="scientific">Saccharococcus caldoxylosilyticus</name>
    <dbReference type="NCBI Taxonomy" id="81408"/>
    <lineage>
        <taxon>Bacteria</taxon>
        <taxon>Bacillati</taxon>
        <taxon>Bacillota</taxon>
        <taxon>Bacilli</taxon>
        <taxon>Bacillales</taxon>
        <taxon>Anoxybacillaceae</taxon>
        <taxon>Saccharococcus</taxon>
    </lineage>
</organism>
<dbReference type="GeneID" id="301194730"/>
<dbReference type="EMBL" id="LQYS01000032">
    <property type="protein sequence ID" value="KYD16455.1"/>
    <property type="molecule type" value="Genomic_DNA"/>
</dbReference>
<dbReference type="RefSeq" id="WP_061579223.1">
    <property type="nucleotide sequence ID" value="NZ_AP025623.1"/>
</dbReference>
<dbReference type="SUPFAM" id="SSF55729">
    <property type="entry name" value="Acyl-CoA N-acyltransferases (Nat)"/>
    <property type="match status" value="1"/>
</dbReference>
<feature type="domain" description="N-acetyltransferase" evidence="1">
    <location>
        <begin position="2"/>
        <end position="166"/>
    </location>
</feature>
<dbReference type="STRING" id="81408.B4119_1869"/>
<gene>
    <name evidence="2" type="ORF">B4119_1869</name>
</gene>
<dbReference type="AlphaFoldDB" id="A0A150LVY3"/>
<keyword evidence="2" id="KW-0808">Transferase</keyword>
<keyword evidence="2" id="KW-0012">Acyltransferase</keyword>
<dbReference type="EC" id="2.3.1.128" evidence="2"/>
<dbReference type="PANTHER" id="PTHR43415:SF3">
    <property type="entry name" value="GNAT-FAMILY ACETYLTRANSFERASE"/>
    <property type="match status" value="1"/>
</dbReference>